<dbReference type="EMBL" id="SJZI01000042">
    <property type="protein sequence ID" value="TCJ14283.1"/>
    <property type="molecule type" value="Genomic_DNA"/>
</dbReference>
<comment type="caution">
    <text evidence="1">The sequence shown here is derived from an EMBL/GenBank/DDBJ whole genome shotgun (WGS) entry which is preliminary data.</text>
</comment>
<sequence length="279" mass="29334">MALKKRIAALASAVLLVLLIVSCQKEISTEGLATVPGSGNGNPALPANRRCVSCTFLPLCDSSEFTYLLDGTDTSTGIIHLGTDTVVNGQTFSRVGGFAAFNGGIMYSCANQEYKLALPLSQFGLNPDTLRALLQPALDSLLPVPGAGINIPNTFYATILKAGQGAGTTWLDTLVTVNVPFTQGTTTVNLRLFAGIEYTYLGKDISYSVLGTNYTNVQRVQGKPKIGLAGASAGQLPLTIPDVEGQVDFYFAGNIGLIEMNAADSTGLVSSAKLVRYRL</sequence>
<dbReference type="Proteomes" id="UP000295334">
    <property type="component" value="Unassembled WGS sequence"/>
</dbReference>
<proteinExistence type="predicted"/>
<reference evidence="1 2" key="1">
    <citation type="submission" date="2019-03" db="EMBL/GenBank/DDBJ databases">
        <authorList>
            <person name="Kim M.K.M."/>
        </authorList>
    </citation>
    <scope>NUCLEOTIDE SEQUENCE [LARGE SCALE GENOMIC DNA]</scope>
    <source>
        <strain evidence="1 2">17J68-12</strain>
    </source>
</reference>
<accession>A0A4R1BBD1</accession>
<name>A0A4R1BBD1_9BACT</name>
<dbReference type="PROSITE" id="PS51257">
    <property type="entry name" value="PROKAR_LIPOPROTEIN"/>
    <property type="match status" value="1"/>
</dbReference>
<keyword evidence="2" id="KW-1185">Reference proteome</keyword>
<dbReference type="RefSeq" id="WP_131449259.1">
    <property type="nucleotide sequence ID" value="NZ_SJZI01000042.1"/>
</dbReference>
<gene>
    <name evidence="1" type="ORF">EPD60_09790</name>
</gene>
<evidence type="ECO:0000313" key="1">
    <source>
        <dbReference type="EMBL" id="TCJ14283.1"/>
    </source>
</evidence>
<organism evidence="1 2">
    <name type="scientific">Flaviaesturariibacter flavus</name>
    <dbReference type="NCBI Taxonomy" id="2502780"/>
    <lineage>
        <taxon>Bacteria</taxon>
        <taxon>Pseudomonadati</taxon>
        <taxon>Bacteroidota</taxon>
        <taxon>Chitinophagia</taxon>
        <taxon>Chitinophagales</taxon>
        <taxon>Chitinophagaceae</taxon>
        <taxon>Flaviaestuariibacter</taxon>
    </lineage>
</organism>
<dbReference type="OrthoDB" id="666482at2"/>
<protein>
    <submittedName>
        <fullName evidence="1">Uncharacterized protein</fullName>
    </submittedName>
</protein>
<dbReference type="AlphaFoldDB" id="A0A4R1BBD1"/>
<evidence type="ECO:0000313" key="2">
    <source>
        <dbReference type="Proteomes" id="UP000295334"/>
    </source>
</evidence>